<organism evidence="2 3">
    <name type="scientific">Candidatus Nomurabacteria bacterium GW2011_GWA1_46_11</name>
    <dbReference type="NCBI Taxonomy" id="1618732"/>
    <lineage>
        <taxon>Bacteria</taxon>
        <taxon>Candidatus Nomuraibacteriota</taxon>
    </lineage>
</organism>
<dbReference type="EMBL" id="LCLS01000003">
    <property type="protein sequence ID" value="KKU22346.1"/>
    <property type="molecule type" value="Genomic_DNA"/>
</dbReference>
<evidence type="ECO:0000256" key="1">
    <source>
        <dbReference type="SAM" id="MobiDB-lite"/>
    </source>
</evidence>
<dbReference type="Proteomes" id="UP000034107">
    <property type="component" value="Unassembled WGS sequence"/>
</dbReference>
<feature type="compositionally biased region" description="Pro residues" evidence="1">
    <location>
        <begin position="181"/>
        <end position="191"/>
    </location>
</feature>
<feature type="region of interest" description="Disordered" evidence="1">
    <location>
        <begin position="181"/>
        <end position="210"/>
    </location>
</feature>
<protein>
    <submittedName>
        <fullName evidence="2">Uncharacterized protein</fullName>
    </submittedName>
</protein>
<sequence>MRIERKGSDKKRETLCVDPKLYPQILLLLFLLLTACDEAQSPRATATAPSVPPRPTVGLPPYGTTDCMLPSRDKEGATHKWRPWNGAIKLYTTSRGETVIISNDTEEVWLALHLVDRRADQVHRLGELGRGRLTQLDYGVRLSDVSLTVRVAWIMCLTGEIFIDHSPVMLFPERPWTPLPPNYKAPTPRPMETPTWPHADLRPPNSARKI</sequence>
<name>A0A0G1NPJ5_9BACT</name>
<evidence type="ECO:0000313" key="3">
    <source>
        <dbReference type="Proteomes" id="UP000034107"/>
    </source>
</evidence>
<comment type="caution">
    <text evidence="2">The sequence shown here is derived from an EMBL/GenBank/DDBJ whole genome shotgun (WGS) entry which is preliminary data.</text>
</comment>
<reference evidence="2 3" key="1">
    <citation type="journal article" date="2015" name="Nature">
        <title>rRNA introns, odd ribosomes, and small enigmatic genomes across a large radiation of phyla.</title>
        <authorList>
            <person name="Brown C.T."/>
            <person name="Hug L.A."/>
            <person name="Thomas B.C."/>
            <person name="Sharon I."/>
            <person name="Castelle C.J."/>
            <person name="Singh A."/>
            <person name="Wilkins M.J."/>
            <person name="Williams K.H."/>
            <person name="Banfield J.F."/>
        </authorList>
    </citation>
    <scope>NUCLEOTIDE SEQUENCE [LARGE SCALE GENOMIC DNA]</scope>
</reference>
<accession>A0A0G1NPJ5</accession>
<proteinExistence type="predicted"/>
<evidence type="ECO:0000313" key="2">
    <source>
        <dbReference type="EMBL" id="KKU22346.1"/>
    </source>
</evidence>
<dbReference type="AlphaFoldDB" id="A0A0G1NPJ5"/>
<gene>
    <name evidence="2" type="ORF">UX31_C0003G0012</name>
</gene>